<dbReference type="GO" id="GO:0003677">
    <property type="term" value="F:DNA binding"/>
    <property type="evidence" value="ECO:0007669"/>
    <property type="project" value="UniProtKB-UniRule"/>
</dbReference>
<accession>A0A2H4UFM4</accession>
<dbReference type="Gene3D" id="1.10.357.10">
    <property type="entry name" value="Tetracycline Repressor, domain 2"/>
    <property type="match status" value="1"/>
</dbReference>
<keyword evidence="1 2" id="KW-0238">DNA-binding</keyword>
<dbReference type="RefSeq" id="WP_147641229.1">
    <property type="nucleotide sequence ID" value="NZ_CABIVY010000030.1"/>
</dbReference>
<feature type="DNA-binding region" description="H-T-H motif" evidence="2">
    <location>
        <begin position="31"/>
        <end position="50"/>
    </location>
</feature>
<feature type="domain" description="HTH tetR-type" evidence="3">
    <location>
        <begin position="8"/>
        <end position="68"/>
    </location>
</feature>
<dbReference type="InterPro" id="IPR039532">
    <property type="entry name" value="TetR_C_Firmicutes"/>
</dbReference>
<evidence type="ECO:0000259" key="3">
    <source>
        <dbReference type="PROSITE" id="PS50977"/>
    </source>
</evidence>
<dbReference type="Pfam" id="PF14278">
    <property type="entry name" value="TetR_C_8"/>
    <property type="match status" value="1"/>
</dbReference>
<sequence length="203" mass="23773">MAEDRRVRKSKAAIKKAFIQLLEDSQIERITIRQISDKADINRGTFYLNYDDKYALLEEMEDEQIADLKKLVDIRKVNLAQKTAEEFIEIFSNEVIKKVIIHISENIEFYHAILNLDRTSKIEERITDMILSNINYLIGENNTVYGVPDDYYLRYVSGALMSMVKYWVHNENRVSIEELVQYIVTISTRGTLSILKQLIDSKK</sequence>
<dbReference type="Pfam" id="PF00440">
    <property type="entry name" value="TetR_N"/>
    <property type="match status" value="1"/>
</dbReference>
<proteinExistence type="predicted"/>
<evidence type="ECO:0000313" key="4">
    <source>
        <dbReference type="EMBL" id="ATZ72050.1"/>
    </source>
</evidence>
<name>A0A2H4UFM4_MAMLE</name>
<dbReference type="PROSITE" id="PS50977">
    <property type="entry name" value="HTH_TETR_2"/>
    <property type="match status" value="1"/>
</dbReference>
<dbReference type="InterPro" id="IPR050624">
    <property type="entry name" value="HTH-type_Tx_Regulator"/>
</dbReference>
<evidence type="ECO:0000256" key="1">
    <source>
        <dbReference type="ARBA" id="ARBA00023125"/>
    </source>
</evidence>
<organism evidence="4">
    <name type="scientific">Mammaliicoccus lentus</name>
    <name type="common">Staphylococcus lentus</name>
    <dbReference type="NCBI Taxonomy" id="42858"/>
    <lineage>
        <taxon>Bacteria</taxon>
        <taxon>Bacillati</taxon>
        <taxon>Bacillota</taxon>
        <taxon>Bacilli</taxon>
        <taxon>Bacillales</taxon>
        <taxon>Staphylococcaceae</taxon>
        <taxon>Mammaliicoccus</taxon>
    </lineage>
</organism>
<dbReference type="SUPFAM" id="SSF46689">
    <property type="entry name" value="Homeodomain-like"/>
    <property type="match status" value="1"/>
</dbReference>
<reference evidence="4" key="1">
    <citation type="submission" date="2017-11" db="EMBL/GenBank/DDBJ databases">
        <title>Characterization of MphC-encoding regions from staphylococci of animal origin.</title>
        <authorList>
            <person name="Papagiannitsis C.C."/>
            <person name="Petinaki E."/>
        </authorList>
    </citation>
    <scope>NUCLEOTIDE SEQUENCE</scope>
    <source>
        <strain evidence="4">Sle-091lar</strain>
    </source>
</reference>
<dbReference type="InterPro" id="IPR001647">
    <property type="entry name" value="HTH_TetR"/>
</dbReference>
<dbReference type="InterPro" id="IPR009057">
    <property type="entry name" value="Homeodomain-like_sf"/>
</dbReference>
<protein>
    <submittedName>
        <fullName evidence="4">TetR family transcriptional regulator</fullName>
    </submittedName>
</protein>
<dbReference type="PANTHER" id="PTHR43479">
    <property type="entry name" value="ACREF/ENVCD OPERON REPRESSOR-RELATED"/>
    <property type="match status" value="1"/>
</dbReference>
<evidence type="ECO:0000256" key="2">
    <source>
        <dbReference type="PROSITE-ProRule" id="PRU00335"/>
    </source>
</evidence>
<dbReference type="EMBL" id="MG557991">
    <property type="protein sequence ID" value="ATZ72050.1"/>
    <property type="molecule type" value="Genomic_DNA"/>
</dbReference>
<dbReference type="AlphaFoldDB" id="A0A2H4UFM4"/>
<dbReference type="PANTHER" id="PTHR43479:SF23">
    <property type="entry name" value="HTH TETR-TYPE DOMAIN-CONTAINING PROTEIN"/>
    <property type="match status" value="1"/>
</dbReference>